<keyword evidence="1" id="KW-0407">Ion channel</keyword>
<evidence type="ECO:0000313" key="1">
    <source>
        <dbReference type="EMBL" id="GIY92101.1"/>
    </source>
</evidence>
<dbReference type="EMBL" id="BPLR01000095">
    <property type="protein sequence ID" value="GIY92101.1"/>
    <property type="molecule type" value="Genomic_DNA"/>
</dbReference>
<comment type="caution">
    <text evidence="1">The sequence shown here is derived from an EMBL/GenBank/DDBJ whole genome shotgun (WGS) entry which is preliminary data.</text>
</comment>
<dbReference type="AlphaFoldDB" id="A0AAV4XDQ8"/>
<keyword evidence="2" id="KW-1185">Reference proteome</keyword>
<reference evidence="1 2" key="1">
    <citation type="submission" date="2021-06" db="EMBL/GenBank/DDBJ databases">
        <title>Caerostris extrusa draft genome.</title>
        <authorList>
            <person name="Kono N."/>
            <person name="Arakawa K."/>
        </authorList>
    </citation>
    <scope>NUCLEOTIDE SEQUENCE [LARGE SCALE GENOMIC DNA]</scope>
</reference>
<dbReference type="Proteomes" id="UP001054945">
    <property type="component" value="Unassembled WGS sequence"/>
</dbReference>
<dbReference type="GO" id="GO:0034220">
    <property type="term" value="P:monoatomic ion transmembrane transport"/>
    <property type="evidence" value="ECO:0007669"/>
    <property type="project" value="UniProtKB-KW"/>
</dbReference>
<protein>
    <submittedName>
        <fullName evidence="1">Potassium channel subfamily K member 3</fullName>
    </submittedName>
</protein>
<evidence type="ECO:0000313" key="2">
    <source>
        <dbReference type="Proteomes" id="UP001054945"/>
    </source>
</evidence>
<keyword evidence="1" id="KW-0406">Ion transport</keyword>
<name>A0AAV4XDQ8_CAEEX</name>
<gene>
    <name evidence="1" type="primary">Kcnk3</name>
    <name evidence="1" type="ORF">CEXT_109361</name>
</gene>
<accession>A0AAV4XDQ8</accession>
<proteinExistence type="predicted"/>
<keyword evidence="1" id="KW-0813">Transport</keyword>
<organism evidence="1 2">
    <name type="scientific">Caerostris extrusa</name>
    <name type="common">Bark spider</name>
    <name type="synonym">Caerostris bankana</name>
    <dbReference type="NCBI Taxonomy" id="172846"/>
    <lineage>
        <taxon>Eukaryota</taxon>
        <taxon>Metazoa</taxon>
        <taxon>Ecdysozoa</taxon>
        <taxon>Arthropoda</taxon>
        <taxon>Chelicerata</taxon>
        <taxon>Arachnida</taxon>
        <taxon>Araneae</taxon>
        <taxon>Araneomorphae</taxon>
        <taxon>Entelegynae</taxon>
        <taxon>Araneoidea</taxon>
        <taxon>Araneidae</taxon>
        <taxon>Caerostris</taxon>
    </lineage>
</organism>
<sequence length="126" mass="14214">MNLLVLRFMTMNTEDERRDEAEAQTAAKKPSVDEVTSVCSCTCYGHRRTPKNGYLRRSPSENKINLLPMNELSGGSKVISDQPQEGKTLYKLIQLFISLMMISEINVPQYDISCPHGCALQLFSIK</sequence>